<proteinExistence type="predicted"/>
<dbReference type="AlphaFoldDB" id="A0A140LEJ6"/>
<reference evidence="1 2" key="1">
    <citation type="submission" date="2015-12" db="EMBL/GenBank/DDBJ databases">
        <title>Draft genome sequence of the thermoanaerobe Thermotalea metallivorans, an isolate from the runoff channel of the Great Artesian Basin, Australia.</title>
        <authorList>
            <person name="Patel B.K."/>
        </authorList>
    </citation>
    <scope>NUCLEOTIDE SEQUENCE [LARGE SCALE GENOMIC DNA]</scope>
    <source>
        <strain evidence="1 2">B2-1</strain>
    </source>
</reference>
<accession>A0A140LEJ6</accession>
<evidence type="ECO:0000313" key="1">
    <source>
        <dbReference type="EMBL" id="KXG78971.1"/>
    </source>
</evidence>
<comment type="caution">
    <text evidence="1">The sequence shown here is derived from an EMBL/GenBank/DDBJ whole genome shotgun (WGS) entry which is preliminary data.</text>
</comment>
<dbReference type="EMBL" id="LOEE01000003">
    <property type="protein sequence ID" value="KXG78971.1"/>
    <property type="molecule type" value="Genomic_DNA"/>
</dbReference>
<protein>
    <submittedName>
        <fullName evidence="1">Uncharacterized protein</fullName>
    </submittedName>
</protein>
<name>A0A140LEJ6_9FIRM</name>
<dbReference type="Proteomes" id="UP000070456">
    <property type="component" value="Unassembled WGS sequence"/>
</dbReference>
<evidence type="ECO:0000313" key="2">
    <source>
        <dbReference type="Proteomes" id="UP000070456"/>
    </source>
</evidence>
<organism evidence="1 2">
    <name type="scientific">Thermotalea metallivorans</name>
    <dbReference type="NCBI Taxonomy" id="520762"/>
    <lineage>
        <taxon>Bacteria</taxon>
        <taxon>Bacillati</taxon>
        <taxon>Bacillota</taxon>
        <taxon>Clostridia</taxon>
        <taxon>Peptostreptococcales</taxon>
        <taxon>Thermotaleaceae</taxon>
        <taxon>Thermotalea</taxon>
    </lineage>
</organism>
<sequence>MNETHHYGGYNYVPIRDMLVKTGLKENHYAVARKIFKKNEGIVGK</sequence>
<gene>
    <name evidence="1" type="ORF">AN619_01310</name>
</gene>
<keyword evidence="2" id="KW-1185">Reference proteome</keyword>